<dbReference type="PROSITE" id="PS52016">
    <property type="entry name" value="TONB_DEPENDENT_REC_3"/>
    <property type="match status" value="1"/>
</dbReference>
<evidence type="ECO:0000256" key="17">
    <source>
        <dbReference type="SAM" id="MobiDB-lite"/>
    </source>
</evidence>
<evidence type="ECO:0000256" key="5">
    <source>
        <dbReference type="ARBA" id="ARBA00022496"/>
    </source>
</evidence>
<evidence type="ECO:0000256" key="6">
    <source>
        <dbReference type="ARBA" id="ARBA00022692"/>
    </source>
</evidence>
<dbReference type="Proteomes" id="UP000682843">
    <property type="component" value="Chromosome"/>
</dbReference>
<dbReference type="InterPro" id="IPR010917">
    <property type="entry name" value="TonB_rcpt_CS"/>
</dbReference>
<keyword evidence="10 16" id="KW-0798">TonB box</keyword>
<keyword evidence="11 14" id="KW-0472">Membrane</keyword>
<gene>
    <name evidence="20" type="ORF">RPMA_14015</name>
</gene>
<comment type="subcellular location">
    <subcellularLocation>
        <location evidence="1 14">Cell outer membrane</location>
        <topology evidence="1 14">Multi-pass membrane protein</topology>
    </subcellularLocation>
</comment>
<keyword evidence="21" id="KW-1185">Reference proteome</keyword>
<evidence type="ECO:0000256" key="3">
    <source>
        <dbReference type="ARBA" id="ARBA00022448"/>
    </source>
</evidence>
<dbReference type="InterPro" id="IPR010105">
    <property type="entry name" value="TonB_sidphr_rcpt"/>
</dbReference>
<comment type="similarity">
    <text evidence="2 14 16">Belongs to the TonB-dependent receptor family.</text>
</comment>
<feature type="short sequence motif" description="TonB C-terminal box" evidence="15">
    <location>
        <begin position="717"/>
        <end position="734"/>
    </location>
</feature>
<evidence type="ECO:0000256" key="4">
    <source>
        <dbReference type="ARBA" id="ARBA00022452"/>
    </source>
</evidence>
<evidence type="ECO:0000256" key="8">
    <source>
        <dbReference type="ARBA" id="ARBA00023004"/>
    </source>
</evidence>
<protein>
    <submittedName>
        <fullName evidence="20">TonB-dependent siderophore receptor</fullName>
    </submittedName>
</protein>
<dbReference type="PANTHER" id="PTHR32552">
    <property type="entry name" value="FERRICHROME IRON RECEPTOR-RELATED"/>
    <property type="match status" value="1"/>
</dbReference>
<proteinExistence type="inferred from homology"/>
<evidence type="ECO:0000256" key="15">
    <source>
        <dbReference type="PROSITE-ProRule" id="PRU10144"/>
    </source>
</evidence>
<evidence type="ECO:0000256" key="13">
    <source>
        <dbReference type="ARBA" id="ARBA00023237"/>
    </source>
</evidence>
<dbReference type="InterPro" id="IPR037066">
    <property type="entry name" value="Plug_dom_sf"/>
</dbReference>
<reference evidence="20 21" key="1">
    <citation type="submission" date="2019-02" db="EMBL/GenBank/DDBJ databases">
        <title>Emended description of the genus Rhodopseudomonas and description of Rhodopseudomonas albus sp. nov., a non-phototrophic, heavy-metal-tolerant bacterium isolated from garden soil.</title>
        <authorList>
            <person name="Bao Z."/>
            <person name="Cao W.W."/>
            <person name="Sato Y."/>
            <person name="Nishizawa T."/>
            <person name="Zhao J."/>
            <person name="Guo Y."/>
            <person name="Ohta H."/>
        </authorList>
    </citation>
    <scope>NUCLEOTIDE SEQUENCE [LARGE SCALE GENOMIC DNA]</scope>
    <source>
        <strain evidence="20 21">SK50-23</strain>
    </source>
</reference>
<feature type="domain" description="TonB-dependent receptor-like beta-barrel" evidence="18">
    <location>
        <begin position="279"/>
        <end position="703"/>
    </location>
</feature>
<dbReference type="CDD" id="cd01347">
    <property type="entry name" value="ligand_gated_channel"/>
    <property type="match status" value="1"/>
</dbReference>
<dbReference type="Pfam" id="PF07715">
    <property type="entry name" value="Plug"/>
    <property type="match status" value="1"/>
</dbReference>
<keyword evidence="8" id="KW-0408">Iron</keyword>
<evidence type="ECO:0000313" key="21">
    <source>
        <dbReference type="Proteomes" id="UP000682843"/>
    </source>
</evidence>
<evidence type="ECO:0000259" key="18">
    <source>
        <dbReference type="Pfam" id="PF00593"/>
    </source>
</evidence>
<sequence>MPVLAQLTLPAISVDEPSRPSTRSSTPSRRASATRAAPRRAAAPLQQVAPVPYIVPGRGTVGALTPSYAGGQVANGGQLGLLGNRGVLDTPFNQTTYTRDLVENTQARTLSDVLLNDPSVASALPRNIGREQPVIRGFLLGNSSVGFNGYFGLIGNNNFNVLDAVERVEVIKGLNGLLNGQSPDDSIGGAINLVMKRARNEPIAELTTSFASRGQGGVHLDVGQRYGEHKEYGIRYNGSYRDGKTEVDNQSLRDESHALALDYRGERVRVSADILYNQFSGSGLSARNTLANTLPGVPAPPSPTNFWNPSWTGIKGENTAALFQAEVDVTDWLTIYGGGGFFDNAITPIISNPTIINARGDTTASPFVNRQDRHNHTEQAGFRATVETGPVLHEINFNTTLWSNQIDGSRTNGTAVSSNIYNPTPSPFQAIPLAAVTKANTSSLNSYGIADTMSVWNKRIQFTAGIRRQEVAQDAFNAAGVSTSSYSAAAWSPAFTLIIKPLENVSVYANYIEGLQMGTIVDQTYQNSGQVFPPYKSTQHEMGVKVDWGRFTTTVAAYDISQPAQISISNPLPQLPTFSIDGINRNRGVEINTFGELTPGWRLLGGASFMDARQERTQNGTNDGKRSLGIPDVQVSLGTEWDTPFINGLTLTGRAIHFGDAFADAANKYLIPNWTRFDLGARYTFASPWNGKPITVRFAVENVANSAFWMTSSSDRQIYLGAPRTYLASTTFRF</sequence>
<keyword evidence="3 14" id="KW-0813">Transport</keyword>
<name>A0ABX8AII0_9BRAD</name>
<evidence type="ECO:0000256" key="12">
    <source>
        <dbReference type="ARBA" id="ARBA00023170"/>
    </source>
</evidence>
<keyword evidence="4 14" id="KW-1134">Transmembrane beta strand</keyword>
<dbReference type="PROSITE" id="PS01156">
    <property type="entry name" value="TONB_DEPENDENT_REC_2"/>
    <property type="match status" value="1"/>
</dbReference>
<evidence type="ECO:0000259" key="19">
    <source>
        <dbReference type="Pfam" id="PF07715"/>
    </source>
</evidence>
<evidence type="ECO:0000256" key="1">
    <source>
        <dbReference type="ARBA" id="ARBA00004571"/>
    </source>
</evidence>
<dbReference type="InterPro" id="IPR012910">
    <property type="entry name" value="Plug_dom"/>
</dbReference>
<keyword evidence="9" id="KW-0406">Ion transport</keyword>
<dbReference type="InterPro" id="IPR000531">
    <property type="entry name" value="Beta-barrel_TonB"/>
</dbReference>
<organism evidence="20 21">
    <name type="scientific">Tardiphaga alba</name>
    <dbReference type="NCBI Taxonomy" id="340268"/>
    <lineage>
        <taxon>Bacteria</taxon>
        <taxon>Pseudomonadati</taxon>
        <taxon>Pseudomonadota</taxon>
        <taxon>Alphaproteobacteria</taxon>
        <taxon>Hyphomicrobiales</taxon>
        <taxon>Nitrobacteraceae</taxon>
        <taxon>Tardiphaga</taxon>
    </lineage>
</organism>
<keyword evidence="5" id="KW-0410">Iron transport</keyword>
<keyword evidence="13 14" id="KW-0998">Cell outer membrane</keyword>
<evidence type="ECO:0000256" key="11">
    <source>
        <dbReference type="ARBA" id="ARBA00023136"/>
    </source>
</evidence>
<evidence type="ECO:0000256" key="10">
    <source>
        <dbReference type="ARBA" id="ARBA00023077"/>
    </source>
</evidence>
<keyword evidence="12 20" id="KW-0675">Receptor</keyword>
<feature type="region of interest" description="Disordered" evidence="17">
    <location>
        <begin position="14"/>
        <end position="43"/>
    </location>
</feature>
<keyword evidence="6 14" id="KW-0812">Transmembrane</keyword>
<accession>A0ABX8AII0</accession>
<dbReference type="Gene3D" id="2.170.130.10">
    <property type="entry name" value="TonB-dependent receptor, plug domain"/>
    <property type="match status" value="1"/>
</dbReference>
<evidence type="ECO:0000256" key="7">
    <source>
        <dbReference type="ARBA" id="ARBA00022729"/>
    </source>
</evidence>
<dbReference type="InterPro" id="IPR036942">
    <property type="entry name" value="Beta-barrel_TonB_sf"/>
</dbReference>
<evidence type="ECO:0000313" key="20">
    <source>
        <dbReference type="EMBL" id="QUS42409.1"/>
    </source>
</evidence>
<dbReference type="InterPro" id="IPR039426">
    <property type="entry name" value="TonB-dep_rcpt-like"/>
</dbReference>
<evidence type="ECO:0000256" key="2">
    <source>
        <dbReference type="ARBA" id="ARBA00009810"/>
    </source>
</evidence>
<feature type="domain" description="TonB-dependent receptor plug" evidence="19">
    <location>
        <begin position="88"/>
        <end position="182"/>
    </location>
</feature>
<keyword evidence="7" id="KW-0732">Signal</keyword>
<dbReference type="PANTHER" id="PTHR32552:SF82">
    <property type="entry name" value="FCUA PROTEIN"/>
    <property type="match status" value="1"/>
</dbReference>
<feature type="compositionally biased region" description="Low complexity" evidence="17">
    <location>
        <begin position="19"/>
        <end position="43"/>
    </location>
</feature>
<dbReference type="SUPFAM" id="SSF56935">
    <property type="entry name" value="Porins"/>
    <property type="match status" value="1"/>
</dbReference>
<dbReference type="Pfam" id="PF00593">
    <property type="entry name" value="TonB_dep_Rec_b-barrel"/>
    <property type="match status" value="1"/>
</dbReference>
<dbReference type="Gene3D" id="2.40.170.20">
    <property type="entry name" value="TonB-dependent receptor, beta-barrel domain"/>
    <property type="match status" value="1"/>
</dbReference>
<evidence type="ECO:0000256" key="16">
    <source>
        <dbReference type="RuleBase" id="RU003357"/>
    </source>
</evidence>
<evidence type="ECO:0000256" key="9">
    <source>
        <dbReference type="ARBA" id="ARBA00023065"/>
    </source>
</evidence>
<dbReference type="NCBIfam" id="TIGR01783">
    <property type="entry name" value="TonB-siderophor"/>
    <property type="match status" value="1"/>
</dbReference>
<evidence type="ECO:0000256" key="14">
    <source>
        <dbReference type="PROSITE-ProRule" id="PRU01360"/>
    </source>
</evidence>
<dbReference type="EMBL" id="CP036498">
    <property type="protein sequence ID" value="QUS42409.1"/>
    <property type="molecule type" value="Genomic_DNA"/>
</dbReference>